<dbReference type="InterPro" id="IPR009057">
    <property type="entry name" value="Homeodomain-like_sf"/>
</dbReference>
<dbReference type="AlphaFoldDB" id="A0A8J7U4R6"/>
<accession>A0A8J7U4R6</accession>
<evidence type="ECO:0000313" key="3">
    <source>
        <dbReference type="Proteomes" id="UP000664417"/>
    </source>
</evidence>
<dbReference type="GO" id="GO:0043565">
    <property type="term" value="F:sequence-specific DNA binding"/>
    <property type="evidence" value="ECO:0007669"/>
    <property type="project" value="InterPro"/>
</dbReference>
<evidence type="ECO:0000313" key="2">
    <source>
        <dbReference type="EMBL" id="MBO1320927.1"/>
    </source>
</evidence>
<evidence type="ECO:0000259" key="1">
    <source>
        <dbReference type="Pfam" id="PF02954"/>
    </source>
</evidence>
<dbReference type="PRINTS" id="PR01590">
    <property type="entry name" value="HTHFIS"/>
</dbReference>
<gene>
    <name evidence="2" type="ORF">J3U88_20785</name>
</gene>
<dbReference type="Gene3D" id="1.10.10.60">
    <property type="entry name" value="Homeodomain-like"/>
    <property type="match status" value="1"/>
</dbReference>
<comment type="caution">
    <text evidence="2">The sequence shown here is derived from an EMBL/GenBank/DDBJ whole genome shotgun (WGS) entry which is preliminary data.</text>
</comment>
<sequence>MHHKLSELVAELINNNIDLQFAKKELESTYIQQILMQHNGNIGHSAKALGMHRNTLSKRIKDLKITINPDEA</sequence>
<dbReference type="SUPFAM" id="SSF46689">
    <property type="entry name" value="Homeodomain-like"/>
    <property type="match status" value="1"/>
</dbReference>
<dbReference type="Pfam" id="PF02954">
    <property type="entry name" value="HTH_8"/>
    <property type="match status" value="1"/>
</dbReference>
<organism evidence="2 3">
    <name type="scientific">Acanthopleuribacter pedis</name>
    <dbReference type="NCBI Taxonomy" id="442870"/>
    <lineage>
        <taxon>Bacteria</taxon>
        <taxon>Pseudomonadati</taxon>
        <taxon>Acidobacteriota</taxon>
        <taxon>Holophagae</taxon>
        <taxon>Acanthopleuribacterales</taxon>
        <taxon>Acanthopleuribacteraceae</taxon>
        <taxon>Acanthopleuribacter</taxon>
    </lineage>
</organism>
<dbReference type="InterPro" id="IPR002197">
    <property type="entry name" value="HTH_Fis"/>
</dbReference>
<protein>
    <submittedName>
        <fullName evidence="2">Helix-turn-helix domain-containing protein</fullName>
    </submittedName>
</protein>
<name>A0A8J7U4R6_9BACT</name>
<keyword evidence="3" id="KW-1185">Reference proteome</keyword>
<reference evidence="2" key="1">
    <citation type="submission" date="2021-03" db="EMBL/GenBank/DDBJ databases">
        <authorList>
            <person name="Wang G."/>
        </authorList>
    </citation>
    <scope>NUCLEOTIDE SEQUENCE</scope>
    <source>
        <strain evidence="2">KCTC 12899</strain>
    </source>
</reference>
<dbReference type="RefSeq" id="WP_207860902.1">
    <property type="nucleotide sequence ID" value="NZ_JAFREP010000020.1"/>
</dbReference>
<proteinExistence type="predicted"/>
<dbReference type="Proteomes" id="UP000664417">
    <property type="component" value="Unassembled WGS sequence"/>
</dbReference>
<feature type="domain" description="DNA binding HTH" evidence="1">
    <location>
        <begin position="25"/>
        <end position="62"/>
    </location>
</feature>
<dbReference type="EMBL" id="JAFREP010000020">
    <property type="protein sequence ID" value="MBO1320927.1"/>
    <property type="molecule type" value="Genomic_DNA"/>
</dbReference>